<keyword evidence="4 15" id="KW-0001">2Fe-2S</keyword>
<comment type="pathway">
    <text evidence="13 15">Amino-acid biosynthesis; L-isoleucine biosynthesis; L-isoleucine from 2-oxobutanoate: step 3/4.</text>
</comment>
<dbReference type="GO" id="GO:0009097">
    <property type="term" value="P:isoleucine biosynthetic process"/>
    <property type="evidence" value="ECO:0007669"/>
    <property type="project" value="UniProtKB-UniRule"/>
</dbReference>
<dbReference type="InterPro" id="IPR037237">
    <property type="entry name" value="IlvD/EDD_N"/>
</dbReference>
<dbReference type="FunFam" id="3.50.30.80:FF:000001">
    <property type="entry name" value="Dihydroxy-acid dehydratase"/>
    <property type="match status" value="1"/>
</dbReference>
<evidence type="ECO:0000256" key="3">
    <source>
        <dbReference type="ARBA" id="ARBA00022605"/>
    </source>
</evidence>
<comment type="function">
    <text evidence="15">Functions in the biosynthesis of branched-chain amino acids. Catalyzes the dehydration of (2R,3R)-2,3-dihydroxy-3-methylpentanoate (2,3-dihydroxy-3-methylvalerate) into 2-oxo-3-methylpentanoate (2-oxo-3-methylvalerate) and of (2R)-2,3-dihydroxy-3-methylbutanoate (2,3-dihydroxyisovalerate) into 2-oxo-3-methylbutanoate (2-oxoisovalerate), the penultimate precursor to L-isoleucine and L-valine, respectively.</text>
</comment>
<dbReference type="InterPro" id="IPR056740">
    <property type="entry name" value="ILV_EDD_C"/>
</dbReference>
<dbReference type="SUPFAM" id="SSF52016">
    <property type="entry name" value="LeuD/IlvD-like"/>
    <property type="match status" value="1"/>
</dbReference>
<dbReference type="UniPathway" id="UPA00049">
    <property type="reaction ID" value="UER00061"/>
</dbReference>
<dbReference type="GO" id="GO:0051537">
    <property type="term" value="F:2 iron, 2 sulfur cluster binding"/>
    <property type="evidence" value="ECO:0007669"/>
    <property type="project" value="UniProtKB-UniRule"/>
</dbReference>
<evidence type="ECO:0000256" key="5">
    <source>
        <dbReference type="ARBA" id="ARBA00022723"/>
    </source>
</evidence>
<protein>
    <recommendedName>
        <fullName evidence="14 15">Dihydroxy-acid dehydratase</fullName>
        <shortName evidence="15">DAD</shortName>
        <ecNumber evidence="14 15">4.2.1.9</ecNumber>
    </recommendedName>
</protein>
<proteinExistence type="inferred from homology"/>
<dbReference type="Gene3D" id="3.50.30.80">
    <property type="entry name" value="IlvD/EDD C-terminal domain-like"/>
    <property type="match status" value="1"/>
</dbReference>
<evidence type="ECO:0000256" key="4">
    <source>
        <dbReference type="ARBA" id="ARBA00022714"/>
    </source>
</evidence>
<evidence type="ECO:0000256" key="6">
    <source>
        <dbReference type="ARBA" id="ARBA00022842"/>
    </source>
</evidence>
<dbReference type="GO" id="GO:0004160">
    <property type="term" value="F:dihydroxy-acid dehydratase activity"/>
    <property type="evidence" value="ECO:0007669"/>
    <property type="project" value="UniProtKB-UniRule"/>
</dbReference>
<keyword evidence="5 15" id="KW-0479">Metal-binding</keyword>
<dbReference type="PROSITE" id="PS00886">
    <property type="entry name" value="ILVD_EDD_1"/>
    <property type="match status" value="1"/>
</dbReference>
<evidence type="ECO:0000256" key="7">
    <source>
        <dbReference type="ARBA" id="ARBA00023004"/>
    </source>
</evidence>
<comment type="cofactor">
    <cofactor evidence="15">
        <name>[2Fe-2S] cluster</name>
        <dbReference type="ChEBI" id="CHEBI:190135"/>
    </cofactor>
    <text evidence="15">Binds 1 [2Fe-2S] cluster per subunit. This cluster acts as a Lewis acid cofactor.</text>
</comment>
<dbReference type="RefSeq" id="WP_148638688.1">
    <property type="nucleotide sequence ID" value="NZ_VSLA01000030.1"/>
</dbReference>
<dbReference type="EMBL" id="VSLA01000030">
    <property type="protein sequence ID" value="TYC82216.1"/>
    <property type="molecule type" value="Genomic_DNA"/>
</dbReference>
<evidence type="ECO:0000256" key="1">
    <source>
        <dbReference type="ARBA" id="ARBA00001946"/>
    </source>
</evidence>
<comment type="catalytic activity">
    <reaction evidence="15">
        <text>(2R,3R)-2,3-dihydroxy-3-methylpentanoate = (S)-3-methyl-2-oxopentanoate + H2O</text>
        <dbReference type="Rhea" id="RHEA:27694"/>
        <dbReference type="ChEBI" id="CHEBI:15377"/>
        <dbReference type="ChEBI" id="CHEBI:35146"/>
        <dbReference type="ChEBI" id="CHEBI:49258"/>
        <dbReference type="EC" id="4.2.1.9"/>
    </reaction>
</comment>
<evidence type="ECO:0000256" key="9">
    <source>
        <dbReference type="ARBA" id="ARBA00023239"/>
    </source>
</evidence>
<feature type="domain" description="Dihydroxy-acid/6-phosphogluconate dehydratase C-terminal" evidence="17">
    <location>
        <begin position="359"/>
        <end position="550"/>
    </location>
</feature>
<feature type="active site" description="Proton acceptor" evidence="15">
    <location>
        <position position="469"/>
    </location>
</feature>
<dbReference type="SUPFAM" id="SSF143975">
    <property type="entry name" value="IlvD/EDD N-terminal domain-like"/>
    <property type="match status" value="1"/>
</dbReference>
<feature type="binding site" evidence="15">
    <location>
        <position position="78"/>
    </location>
    <ligand>
        <name>Mg(2+)</name>
        <dbReference type="ChEBI" id="CHEBI:18420"/>
    </ligand>
</feature>
<keyword evidence="7 15" id="KW-0408">Iron</keyword>
<comment type="caution">
    <text evidence="15">Lacks conserved residue(s) required for the propagation of feature annotation.</text>
</comment>
<dbReference type="InterPro" id="IPR042096">
    <property type="entry name" value="Dihydro-acid_dehy_C"/>
</dbReference>
<dbReference type="GO" id="GO:0005829">
    <property type="term" value="C:cytosol"/>
    <property type="evidence" value="ECO:0007669"/>
    <property type="project" value="TreeGrafter"/>
</dbReference>
<evidence type="ECO:0000256" key="12">
    <source>
        <dbReference type="ARBA" id="ARBA00029436"/>
    </source>
</evidence>
<comment type="similarity">
    <text evidence="2 15">Belongs to the IlvD/Edd family.</text>
</comment>
<feature type="binding site" evidence="15">
    <location>
        <position position="120"/>
    </location>
    <ligand>
        <name>Mg(2+)</name>
        <dbReference type="ChEBI" id="CHEBI:18420"/>
    </ligand>
</feature>
<evidence type="ECO:0000256" key="10">
    <source>
        <dbReference type="ARBA" id="ARBA00023304"/>
    </source>
</evidence>
<keyword evidence="3 15" id="KW-0028">Amino-acid biosynthesis</keyword>
<name>A0A5D0WGX6_9FIRM</name>
<feature type="binding site" evidence="15">
    <location>
        <position position="443"/>
    </location>
    <ligand>
        <name>Mg(2+)</name>
        <dbReference type="ChEBI" id="CHEBI:18420"/>
    </ligand>
</feature>
<evidence type="ECO:0000313" key="19">
    <source>
        <dbReference type="Proteomes" id="UP000322619"/>
    </source>
</evidence>
<organism evidence="18 19">
    <name type="scientific">Acetobacterium wieringae</name>
    <dbReference type="NCBI Taxonomy" id="52694"/>
    <lineage>
        <taxon>Bacteria</taxon>
        <taxon>Bacillati</taxon>
        <taxon>Bacillota</taxon>
        <taxon>Clostridia</taxon>
        <taxon>Eubacteriales</taxon>
        <taxon>Eubacteriaceae</taxon>
        <taxon>Acetobacterium</taxon>
    </lineage>
</organism>
<dbReference type="NCBIfam" id="NF002068">
    <property type="entry name" value="PRK00911.1"/>
    <property type="match status" value="1"/>
</dbReference>
<keyword evidence="8 15" id="KW-0411">Iron-sulfur</keyword>
<dbReference type="InterPro" id="IPR000581">
    <property type="entry name" value="ILV_EDD_N"/>
</dbReference>
<dbReference type="UniPathway" id="UPA00047">
    <property type="reaction ID" value="UER00057"/>
</dbReference>
<evidence type="ECO:0000256" key="15">
    <source>
        <dbReference type="HAMAP-Rule" id="MF_00012"/>
    </source>
</evidence>
<evidence type="ECO:0000259" key="17">
    <source>
        <dbReference type="Pfam" id="PF24877"/>
    </source>
</evidence>
<dbReference type="InterPro" id="IPR020558">
    <property type="entry name" value="DiOHA_6PGluconate_deHydtase_CS"/>
</dbReference>
<comment type="pathway">
    <text evidence="12 15">Amino-acid biosynthesis; L-valine biosynthesis; L-valine from pyruvate: step 3/4.</text>
</comment>
<evidence type="ECO:0000256" key="2">
    <source>
        <dbReference type="ARBA" id="ARBA00006486"/>
    </source>
</evidence>
<comment type="catalytic activity">
    <reaction evidence="11">
        <text>(2R)-2,3-dihydroxy-3-methylbutanoate = 3-methyl-2-oxobutanoate + H2O</text>
        <dbReference type="Rhea" id="RHEA:24809"/>
        <dbReference type="ChEBI" id="CHEBI:11851"/>
        <dbReference type="ChEBI" id="CHEBI:15377"/>
        <dbReference type="ChEBI" id="CHEBI:49072"/>
        <dbReference type="EC" id="4.2.1.9"/>
    </reaction>
    <physiologicalReaction direction="left-to-right" evidence="11">
        <dbReference type="Rhea" id="RHEA:24810"/>
    </physiologicalReaction>
</comment>
<sequence>MKSDRVKKGVETTPQRSLFKAMGYIDEELEQPLIGVVNSFNEIIPGHIHLNTITKAVKEGVRMAGGTPIEFPAIGVCDGIAMGHVGMKYSLASRELIADSIEIMATAHSLDALVLIPNCDKVVPGMLMAAARLNIPAVVVSGGPMLTGKAVGQKDTDLNTAFEAVGAFNAGKIDETELKSFEDSVCPGCGSCSGMFTANSMNCLTEVLGMGLPGNGTIPAVFAERVRLAKKAGIQVMEMWKRDIKPRDIMTDANFRNALACDMALGCSTNSILHLPAIANEAGVCIDLQEVNEISAKTPHLCKLAPAGNHHLEDLYFAGGIQAVMKSLADADLIDTTLMTVTGKTIAENLTGVYNKNPEVIRPLTNPYSPTGGLAVLFGNLAPDGGVVKQGAVAPEMLKHEGPARVFNSEEEATAAIKAGKIVAGDVVVIRYEGPKGGPGMREMLFPTSAIAGMGLDKDVALITDGRFSGATRGACIGHVSPEAAAGGTIGLIEEGDIIAIDIVNRSLAVKVDDAVLAQRKAAWVPLEPKIKTGYLSRYARLVTSASTGAVFEK</sequence>
<evidence type="ECO:0000256" key="8">
    <source>
        <dbReference type="ARBA" id="ARBA00023014"/>
    </source>
</evidence>
<keyword evidence="9 15" id="KW-0456">Lyase</keyword>
<dbReference type="AlphaFoldDB" id="A0A5D0WGX6"/>
<dbReference type="Pfam" id="PF00920">
    <property type="entry name" value="ILVD_EDD_N"/>
    <property type="match status" value="1"/>
</dbReference>
<comment type="caution">
    <text evidence="18">The sequence shown here is derived from an EMBL/GenBank/DDBJ whole genome shotgun (WGS) entry which is preliminary data.</text>
</comment>
<evidence type="ECO:0000259" key="16">
    <source>
        <dbReference type="Pfam" id="PF00920"/>
    </source>
</evidence>
<dbReference type="Pfam" id="PF24877">
    <property type="entry name" value="ILV_EDD_C"/>
    <property type="match status" value="1"/>
</dbReference>
<dbReference type="InterPro" id="IPR004404">
    <property type="entry name" value="DihydroxyA_deHydtase"/>
</dbReference>
<feature type="modified residue" description="N6-carboxylysine" evidence="15">
    <location>
        <position position="121"/>
    </location>
</feature>
<evidence type="ECO:0000256" key="14">
    <source>
        <dbReference type="ARBA" id="ARBA00029490"/>
    </source>
</evidence>
<dbReference type="Proteomes" id="UP000322619">
    <property type="component" value="Unassembled WGS sequence"/>
</dbReference>
<comment type="subunit">
    <text evidence="15">Homodimer.</text>
</comment>
<dbReference type="HAMAP" id="MF_00012">
    <property type="entry name" value="IlvD"/>
    <property type="match status" value="1"/>
</dbReference>
<dbReference type="PANTHER" id="PTHR43661:SF3">
    <property type="entry name" value="D-XYLONATE DEHYDRATASE YAGF-RELATED"/>
    <property type="match status" value="1"/>
</dbReference>
<dbReference type="GO" id="GO:0009099">
    <property type="term" value="P:L-valine biosynthetic process"/>
    <property type="evidence" value="ECO:0007669"/>
    <property type="project" value="UniProtKB-UniRule"/>
</dbReference>
<dbReference type="EC" id="4.2.1.9" evidence="14 15"/>
<keyword evidence="10 15" id="KW-0100">Branched-chain amino acid biosynthesis</keyword>
<dbReference type="NCBIfam" id="TIGR00110">
    <property type="entry name" value="ilvD"/>
    <property type="match status" value="1"/>
</dbReference>
<feature type="domain" description="Dihydroxy-acid/6-phosphogluconate dehydratase N-terminal" evidence="16">
    <location>
        <begin position="31"/>
        <end position="349"/>
    </location>
</feature>
<evidence type="ECO:0000256" key="11">
    <source>
        <dbReference type="ARBA" id="ARBA00029304"/>
    </source>
</evidence>
<dbReference type="PROSITE" id="PS00887">
    <property type="entry name" value="ILVD_EDD_2"/>
    <property type="match status" value="1"/>
</dbReference>
<evidence type="ECO:0000256" key="13">
    <source>
        <dbReference type="ARBA" id="ARBA00029437"/>
    </source>
</evidence>
<gene>
    <name evidence="15 18" type="primary">ilvD</name>
    <name evidence="18" type="ORF">FXB42_16140</name>
</gene>
<dbReference type="PANTHER" id="PTHR43661">
    <property type="entry name" value="D-XYLONATE DEHYDRATASE"/>
    <property type="match status" value="1"/>
</dbReference>
<feature type="binding site" description="via carbamate group" evidence="15">
    <location>
        <position position="121"/>
    </location>
    <ligand>
        <name>Mg(2+)</name>
        <dbReference type="ChEBI" id="CHEBI:18420"/>
    </ligand>
</feature>
<accession>A0A5D0WGX6</accession>
<evidence type="ECO:0000313" key="18">
    <source>
        <dbReference type="EMBL" id="TYC82216.1"/>
    </source>
</evidence>
<keyword evidence="6 15" id="KW-0460">Magnesium</keyword>
<comment type="cofactor">
    <cofactor evidence="1 15">
        <name>Mg(2+)</name>
        <dbReference type="ChEBI" id="CHEBI:18420"/>
    </cofactor>
</comment>
<reference evidence="18 19" key="1">
    <citation type="submission" date="2019-08" db="EMBL/GenBank/DDBJ databases">
        <title>Isolation and enrichment of carboxydotrophic bacteria from anaerobic sludge for the production of bio-based chemicals from syngas.</title>
        <authorList>
            <person name="Antares A.L."/>
            <person name="Moreira J."/>
            <person name="Diender M."/>
            <person name="Parshina S.N."/>
            <person name="Stams A.J.M."/>
            <person name="Alves M."/>
            <person name="Alves J.I."/>
            <person name="Sousa D.Z."/>
        </authorList>
    </citation>
    <scope>NUCLEOTIDE SEQUENCE [LARGE SCALE GENOMIC DNA]</scope>
    <source>
        <strain evidence="18 19">JM</strain>
    </source>
</reference>
<dbReference type="GO" id="GO:0000287">
    <property type="term" value="F:magnesium ion binding"/>
    <property type="evidence" value="ECO:0007669"/>
    <property type="project" value="UniProtKB-UniRule"/>
</dbReference>